<reference evidence="3" key="1">
    <citation type="submission" date="2022-11" db="UniProtKB">
        <authorList>
            <consortium name="WormBaseParasite"/>
        </authorList>
    </citation>
    <scope>IDENTIFICATION</scope>
</reference>
<organism evidence="2 3">
    <name type="scientific">Setaria digitata</name>
    <dbReference type="NCBI Taxonomy" id="48799"/>
    <lineage>
        <taxon>Eukaryota</taxon>
        <taxon>Metazoa</taxon>
        <taxon>Ecdysozoa</taxon>
        <taxon>Nematoda</taxon>
        <taxon>Chromadorea</taxon>
        <taxon>Rhabditida</taxon>
        <taxon>Spirurina</taxon>
        <taxon>Spiruromorpha</taxon>
        <taxon>Filarioidea</taxon>
        <taxon>Setariidae</taxon>
        <taxon>Setaria</taxon>
    </lineage>
</organism>
<keyword evidence="2" id="KW-1185">Reference proteome</keyword>
<evidence type="ECO:0000256" key="1">
    <source>
        <dbReference type="SAM" id="MobiDB-lite"/>
    </source>
</evidence>
<evidence type="ECO:0000313" key="3">
    <source>
        <dbReference type="WBParaSite" id="sdigi.contig441.g8342.t1"/>
    </source>
</evidence>
<evidence type="ECO:0000313" key="2">
    <source>
        <dbReference type="Proteomes" id="UP000887581"/>
    </source>
</evidence>
<sequence>MPASEIIYQLKTGIIYANAEMAKSVGSMKSTGKDTMRSILGLIQTLTQLKKQCEGVTEVIKVLSDTLNERQNASEIRRTETDEHLPFTSIFVRKLRAEIEDNKNLAQEASAMTIIFNDLIKQSDNICKDARILMNSFLLEKKLAVEVKKEGDGEVDDDTISQKSNVNAFGDNMIDDDEYNITVREAKRDIVQQDDRTEGSGKTGIPDESDTIASVDIATMKMTNTD</sequence>
<proteinExistence type="predicted"/>
<feature type="compositionally biased region" description="Basic and acidic residues" evidence="1">
    <location>
        <begin position="190"/>
        <end position="199"/>
    </location>
</feature>
<name>A0A915PU74_9BILA</name>
<feature type="region of interest" description="Disordered" evidence="1">
    <location>
        <begin position="190"/>
        <end position="214"/>
    </location>
</feature>
<dbReference type="Proteomes" id="UP000887581">
    <property type="component" value="Unplaced"/>
</dbReference>
<accession>A0A915PU74</accession>
<protein>
    <submittedName>
        <fullName evidence="3">Uncharacterized protein</fullName>
    </submittedName>
</protein>
<dbReference type="WBParaSite" id="sdigi.contig441.g8342.t1">
    <property type="protein sequence ID" value="sdigi.contig441.g8342.t1"/>
    <property type="gene ID" value="sdigi.contig441.g8342"/>
</dbReference>
<dbReference type="AlphaFoldDB" id="A0A915PU74"/>